<dbReference type="SUPFAM" id="SSF56281">
    <property type="entry name" value="Metallo-hydrolase/oxidoreductase"/>
    <property type="match status" value="1"/>
</dbReference>
<accession>A0A120MZB1</accession>
<proteinExistence type="predicted"/>
<evidence type="ECO:0000313" key="2">
    <source>
        <dbReference type="Proteomes" id="UP000218890"/>
    </source>
</evidence>
<reference evidence="1" key="1">
    <citation type="submission" date="2016-02" db="EMBL/GenBank/DDBJ databases">
        <title>Halorhodospira halochloris DSM-1059 complete genome, version 2.</title>
        <authorList>
            <person name="Tsukatani Y."/>
        </authorList>
    </citation>
    <scope>NUCLEOTIDE SEQUENCE</scope>
    <source>
        <strain evidence="1">DSM 1059</strain>
    </source>
</reference>
<dbReference type="EMBL" id="AP017372">
    <property type="protein sequence ID" value="BAU56742.1"/>
    <property type="molecule type" value="Genomic_DNA"/>
</dbReference>
<dbReference type="InterPro" id="IPR036866">
    <property type="entry name" value="RibonucZ/Hydroxyglut_hydro"/>
</dbReference>
<evidence type="ECO:0000313" key="1">
    <source>
        <dbReference type="EMBL" id="BAU56742.1"/>
    </source>
</evidence>
<gene>
    <name evidence="1" type="ORF">HH1059_00720</name>
</gene>
<dbReference type="Gene3D" id="3.60.15.10">
    <property type="entry name" value="Ribonuclease Z/Hydroxyacylglutathione hydrolase-like"/>
    <property type="match status" value="1"/>
</dbReference>
<name>A0A120MZB1_HALHR</name>
<dbReference type="AlphaFoldDB" id="A0A120MZB1"/>
<dbReference type="Pfam" id="PF23023">
    <property type="entry name" value="Anti-Pycsar_Apyc1"/>
    <property type="match status" value="1"/>
</dbReference>
<dbReference type="GO" id="GO:0046872">
    <property type="term" value="F:metal ion binding"/>
    <property type="evidence" value="ECO:0007669"/>
    <property type="project" value="UniProtKB-KW"/>
</dbReference>
<sequence>MVDPTDIGYFLVTHSHADHIGGLEEVMLRSRYIAHKKPALILEDDYRDTLWHESLRGGCAYNEVVDNRFLELEDFWQIERPCKRADLPRNAGELDLGTLNIKLIRTNHLPEQARTWQEAAYSVGILIDERIFFSGDTKFDPELLAELDQRFDLEAIFHDAQGFTGGLHASVEELSSLDKGLRSRVWLMHYGDDWYKHTAMIEWAGFAGFAAEYTYLDFD</sequence>
<dbReference type="GO" id="GO:0016787">
    <property type="term" value="F:hydrolase activity"/>
    <property type="evidence" value="ECO:0007669"/>
    <property type="project" value="UniProtKB-KW"/>
</dbReference>
<dbReference type="Proteomes" id="UP000218890">
    <property type="component" value="Chromosome"/>
</dbReference>
<dbReference type="KEGG" id="hhk:HH1059_00720"/>
<keyword evidence="2" id="KW-1185">Reference proteome</keyword>
<protein>
    <submittedName>
        <fullName evidence="1">Uncharacterized protein</fullName>
    </submittedName>
</protein>
<organism evidence="1 2">
    <name type="scientific">Halorhodospira halochloris</name>
    <name type="common">Ectothiorhodospira halochloris</name>
    <dbReference type="NCBI Taxonomy" id="1052"/>
    <lineage>
        <taxon>Bacteria</taxon>
        <taxon>Pseudomonadati</taxon>
        <taxon>Pseudomonadota</taxon>
        <taxon>Gammaproteobacteria</taxon>
        <taxon>Chromatiales</taxon>
        <taxon>Ectothiorhodospiraceae</taxon>
        <taxon>Halorhodospira</taxon>
    </lineage>
</organism>